<evidence type="ECO:0000256" key="1">
    <source>
        <dbReference type="ARBA" id="ARBA00001947"/>
    </source>
</evidence>
<comment type="similarity">
    <text evidence="2">Belongs to the metallo-beta-lactamase superfamily.</text>
</comment>
<dbReference type="OrthoDB" id="9773738at2"/>
<protein>
    <submittedName>
        <fullName evidence="7">N-acyl homoserine lactonase</fullName>
        <ecNumber evidence="7">3.1.1.81</ecNumber>
    </submittedName>
</protein>
<dbReference type="STRING" id="696762.PFRI_02280"/>
<proteinExistence type="inferred from homology"/>
<dbReference type="SMART" id="SM00849">
    <property type="entry name" value="Lactamase_B"/>
    <property type="match status" value="1"/>
</dbReference>
<dbReference type="PANTHER" id="PTHR42978:SF2">
    <property type="entry name" value="102 KBASES UNSTABLE REGION: FROM 1 TO 119443"/>
    <property type="match status" value="1"/>
</dbReference>
<dbReference type="Proteomes" id="UP000184514">
    <property type="component" value="Unassembled WGS sequence"/>
</dbReference>
<dbReference type="Pfam" id="PF00753">
    <property type="entry name" value="Lactamase_B"/>
    <property type="match status" value="1"/>
</dbReference>
<keyword evidence="4 7" id="KW-0378">Hydrolase</keyword>
<dbReference type="InterPro" id="IPR001279">
    <property type="entry name" value="Metallo-B-lactamas"/>
</dbReference>
<dbReference type="SUPFAM" id="SSF56281">
    <property type="entry name" value="Metallo-hydrolase/oxidoreductase"/>
    <property type="match status" value="1"/>
</dbReference>
<organism evidence="7 8">
    <name type="scientific">Planktotalea frisia</name>
    <dbReference type="NCBI Taxonomy" id="696762"/>
    <lineage>
        <taxon>Bacteria</taxon>
        <taxon>Pseudomonadati</taxon>
        <taxon>Pseudomonadota</taxon>
        <taxon>Alphaproteobacteria</taxon>
        <taxon>Rhodobacterales</taxon>
        <taxon>Paracoccaceae</taxon>
        <taxon>Planktotalea</taxon>
    </lineage>
</organism>
<evidence type="ECO:0000256" key="4">
    <source>
        <dbReference type="ARBA" id="ARBA00022801"/>
    </source>
</evidence>
<feature type="domain" description="Metallo-beta-lactamase" evidence="6">
    <location>
        <begin position="32"/>
        <end position="236"/>
    </location>
</feature>
<keyword evidence="8" id="KW-1185">Reference proteome</keyword>
<dbReference type="InterPro" id="IPR051013">
    <property type="entry name" value="MBL_superfamily_lactonases"/>
</dbReference>
<evidence type="ECO:0000256" key="5">
    <source>
        <dbReference type="ARBA" id="ARBA00022833"/>
    </source>
</evidence>
<dbReference type="EC" id="3.1.1.81" evidence="7"/>
<comment type="caution">
    <text evidence="7">The sequence shown here is derived from an EMBL/GenBank/DDBJ whole genome shotgun (WGS) entry which is preliminary data.</text>
</comment>
<dbReference type="GO" id="GO:0046872">
    <property type="term" value="F:metal ion binding"/>
    <property type="evidence" value="ECO:0007669"/>
    <property type="project" value="UniProtKB-KW"/>
</dbReference>
<dbReference type="EMBL" id="MLCB01000019">
    <property type="protein sequence ID" value="OJI95523.1"/>
    <property type="molecule type" value="Genomic_DNA"/>
</dbReference>
<evidence type="ECO:0000259" key="6">
    <source>
        <dbReference type="SMART" id="SM00849"/>
    </source>
</evidence>
<dbReference type="CDD" id="cd07729">
    <property type="entry name" value="AHL_lactonase_MBL-fold"/>
    <property type="match status" value="1"/>
</dbReference>
<reference evidence="7 8" key="1">
    <citation type="submission" date="2016-10" db="EMBL/GenBank/DDBJ databases">
        <title>Genome sequence of Planktotalea frisia SH6-1.</title>
        <authorList>
            <person name="Poehlein A."/>
            <person name="Bakenhus I."/>
            <person name="Voget S."/>
            <person name="Brinkhoff T."/>
            <person name="Simon M."/>
        </authorList>
    </citation>
    <scope>NUCLEOTIDE SEQUENCE [LARGE SCALE GENOMIC DNA]</scope>
    <source>
        <strain evidence="7 8">SH6-1</strain>
    </source>
</reference>
<evidence type="ECO:0000256" key="3">
    <source>
        <dbReference type="ARBA" id="ARBA00022723"/>
    </source>
</evidence>
<keyword evidence="3" id="KW-0479">Metal-binding</keyword>
<evidence type="ECO:0000256" key="2">
    <source>
        <dbReference type="ARBA" id="ARBA00007749"/>
    </source>
</evidence>
<evidence type="ECO:0000313" key="8">
    <source>
        <dbReference type="Proteomes" id="UP000184514"/>
    </source>
</evidence>
<evidence type="ECO:0000313" key="7">
    <source>
        <dbReference type="EMBL" id="OJI95523.1"/>
    </source>
</evidence>
<comment type="cofactor">
    <cofactor evidence="1">
        <name>Zn(2+)</name>
        <dbReference type="ChEBI" id="CHEBI:29105"/>
    </cofactor>
</comment>
<name>A0A1L9P266_9RHOB</name>
<dbReference type="PANTHER" id="PTHR42978">
    <property type="entry name" value="QUORUM-QUENCHING LACTONASE YTNP-RELATED-RELATED"/>
    <property type="match status" value="1"/>
</dbReference>
<dbReference type="GO" id="GO:0102007">
    <property type="term" value="F:acyl-L-homoserine-lactone lactonohydrolase activity"/>
    <property type="evidence" value="ECO:0007669"/>
    <property type="project" value="UniProtKB-EC"/>
</dbReference>
<keyword evidence="5" id="KW-0862">Zinc</keyword>
<accession>A0A1L9P266</accession>
<dbReference type="RefSeq" id="WP_072628934.1">
    <property type="nucleotide sequence ID" value="NZ_MLCB01000019.1"/>
</dbReference>
<sequence>MGPSHFIKGQVQQLHVLDYGLFKVHANGRVIGICGFLIVTDLDERILVDTGFPQKYADDVVAASLEDRLGGFGEILQLTSENMPKSQLAKAGVAIGDIDLLIITHTHIDHVGGLCDFPGVPILIAKAERDLERPMYWGKVQPMDWPDREYLQVVEDFDLGPNLRVLLVPGHAPGQLALLLDLPESGPMLLVSDAISRPDEVVEAFAGSWDEVLAIKNGARLIALAKEKGAQIIYGHCPAQWPELRKTPEYFG</sequence>
<dbReference type="AlphaFoldDB" id="A0A1L9P266"/>
<dbReference type="Gene3D" id="3.60.15.10">
    <property type="entry name" value="Ribonuclease Z/Hydroxyacylglutathione hydrolase-like"/>
    <property type="match status" value="1"/>
</dbReference>
<gene>
    <name evidence="7" type="primary">aiiA_1</name>
    <name evidence="7" type="ORF">PFRI_02280</name>
</gene>
<dbReference type="InterPro" id="IPR036866">
    <property type="entry name" value="RibonucZ/Hydroxyglut_hydro"/>
</dbReference>